<comment type="caution">
    <text evidence="1">The sequence shown here is derived from an EMBL/GenBank/DDBJ whole genome shotgun (WGS) entry which is preliminary data.</text>
</comment>
<name>A0AC61SA65_9EURY</name>
<dbReference type="EMBL" id="QYBA01000156">
    <property type="protein sequence ID" value="TKY91647.1"/>
    <property type="molecule type" value="Genomic_DNA"/>
</dbReference>
<gene>
    <name evidence="1" type="ORF">C5S46_04725</name>
</gene>
<accession>A0AC61SA65</accession>
<feature type="non-terminal residue" evidence="1">
    <location>
        <position position="359"/>
    </location>
</feature>
<sequence length="359" mass="41733">MVIPSYWARESRVGWMQGDTIYDHPIPLDNEGTLLRAIQSVGVFEDKDFQLVIIAIPTSKDIEIQVEKKVADIIKSAYTDAGVEVLLFGPSHLKQIHELLINEGKKEYIDLLQLNGYSNIRNLCMFIPHVLGSEVAVLIDDDEVFEDRKFISKTREFIGTDITGSNIDAVAGYYLQPDGDYHVKKPYHPWMKYWDQFDNMNKAFDQIIGTEPRLKETPFVFGGNMVIHRRLFTVIPFDPEVPRGEDIDFLMNAKMFGYHFYLDNQLSIKHLPPQKTHHTWKQLREDIYRFIYERLKIESQEDVEGMVKVYPEDFDPYPGCFLKNDLNEKIRRSSELLSEEYLAQGDVEGSEEALRNIIL</sequence>
<proteinExistence type="predicted"/>
<reference evidence="1" key="1">
    <citation type="submission" date="2018-09" db="EMBL/GenBank/DDBJ databases">
        <title>A genomic encyclopedia of anaerobic methanotrophic archaea.</title>
        <authorList>
            <person name="Skennerton C.T."/>
            <person name="Chadwick G.L."/>
            <person name="Laso-Perez R."/>
            <person name="Leu A.O."/>
            <person name="Speth D.R."/>
            <person name="Yu H."/>
            <person name="Morgan-Lang C."/>
            <person name="Hatzenpichler R."/>
            <person name="Goudeau D."/>
            <person name="Malmstrom R."/>
            <person name="Woyke T."/>
            <person name="Hallam S."/>
            <person name="Tyson G.W."/>
            <person name="Wegener G."/>
            <person name="Boetius A."/>
            <person name="Orphan V.J."/>
        </authorList>
    </citation>
    <scope>NUCLEOTIDE SEQUENCE</scope>
    <source>
        <strain evidence="1">CONS3730D10UFb2</strain>
    </source>
</reference>
<dbReference type="Proteomes" id="UP000315423">
    <property type="component" value="Unassembled WGS sequence"/>
</dbReference>
<organism evidence="1 2">
    <name type="scientific">Candidatus Methanomarinus sp</name>
    <dbReference type="NCBI Taxonomy" id="3386244"/>
    <lineage>
        <taxon>Archaea</taxon>
        <taxon>Methanobacteriati</taxon>
        <taxon>Methanobacteriota</taxon>
        <taxon>Stenosarchaea group</taxon>
        <taxon>Methanomicrobia</taxon>
        <taxon>Methanosarcinales</taxon>
        <taxon>ANME-2 cluster</taxon>
        <taxon>Candidatus Methanocomedenaceae</taxon>
        <taxon>Candidatus Methanomarinus</taxon>
    </lineage>
</organism>
<evidence type="ECO:0000313" key="1">
    <source>
        <dbReference type="EMBL" id="TKY91647.1"/>
    </source>
</evidence>
<protein>
    <submittedName>
        <fullName evidence="1">Uncharacterized protein</fullName>
    </submittedName>
</protein>
<evidence type="ECO:0000313" key="2">
    <source>
        <dbReference type="Proteomes" id="UP000315423"/>
    </source>
</evidence>